<accession>A0A0S1XAH7</accession>
<gene>
    <name evidence="2" type="ORF">TBCH5v1_0816</name>
</gene>
<organism evidence="2 3">
    <name type="scientific">Thermococcus barophilus</name>
    <dbReference type="NCBI Taxonomy" id="55802"/>
    <lineage>
        <taxon>Archaea</taxon>
        <taxon>Methanobacteriati</taxon>
        <taxon>Methanobacteriota</taxon>
        <taxon>Thermococci</taxon>
        <taxon>Thermococcales</taxon>
        <taxon>Thermococcaceae</taxon>
        <taxon>Thermococcus</taxon>
    </lineage>
</organism>
<dbReference type="Proteomes" id="UP000066042">
    <property type="component" value="Chromosome"/>
</dbReference>
<reference evidence="2 3" key="1">
    <citation type="journal article" date="2016" name="Genome Announc.">
        <title>Complete genome sequence of the hyperthermophilic and piezophilic archaeon Thermococcus barophilus Ch5, capable of growth at the expense of hydrogenogenesis from carbon monoxide and formate.</title>
        <authorList>
            <person name="Oger P."/>
            <person name="Sokolova T.G."/>
            <person name="Kozhevnikova D.A."/>
            <person name="Taranov E.A."/>
            <person name="Vannier P."/>
            <person name="Lee H.S."/>
            <person name="Kwon K.K."/>
            <person name="Kang S.G."/>
            <person name="Lee J.H."/>
            <person name="Bonch-Osmolovskaya E.A."/>
            <person name="Lebedinsky A.V."/>
        </authorList>
    </citation>
    <scope>NUCLEOTIDE SEQUENCE [LARGE SCALE GENOMIC DNA]</scope>
    <source>
        <strain evidence="3">Ch5</strain>
    </source>
</reference>
<dbReference type="PANTHER" id="PTHR21028">
    <property type="entry name" value="SI:CH211-156B7.4"/>
    <property type="match status" value="1"/>
</dbReference>
<dbReference type="EMBL" id="CP013050">
    <property type="protein sequence ID" value="ALM74770.1"/>
    <property type="molecule type" value="Genomic_DNA"/>
</dbReference>
<protein>
    <recommendedName>
        <fullName evidence="1">CYTH domain-containing protein</fullName>
    </recommendedName>
</protein>
<feature type="domain" description="CYTH" evidence="1">
    <location>
        <begin position="1"/>
        <end position="175"/>
    </location>
</feature>
<sequence length="184" mass="21836">MIEIELKGYANDRIFEKVRGRFEFMRKEMHEDIYYQHPCRDFSKTDEALRIRIKRFNGHFEAFLTYKGPKLDDMSKTRKEIEVPISDVDAYSDLLTSLGFEKVLTIVKVREKYYVEKGVTITLDEVEGLGKFIEIEKLVKEEKDIKNEVKKLRGILEDLGVERFERRSYLELLLEKLKKNGSQT</sequence>
<name>A0A0S1XAH7_THEBA</name>
<dbReference type="SUPFAM" id="SSF55154">
    <property type="entry name" value="CYTH-like phosphatases"/>
    <property type="match status" value="1"/>
</dbReference>
<dbReference type="InterPro" id="IPR008173">
    <property type="entry name" value="Adenylyl_cyclase_CyaB"/>
</dbReference>
<proteinExistence type="predicted"/>
<evidence type="ECO:0000313" key="2">
    <source>
        <dbReference type="EMBL" id="ALM74770.1"/>
    </source>
</evidence>
<dbReference type="PATRIC" id="fig|55802.8.peg.815"/>
<dbReference type="STRING" id="55802.TBCH5v1_0816"/>
<dbReference type="GeneID" id="10041009"/>
<dbReference type="RefSeq" id="WP_013466966.1">
    <property type="nucleotide sequence ID" value="NZ_CP013050.1"/>
</dbReference>
<dbReference type="InterPro" id="IPR033469">
    <property type="entry name" value="CYTH-like_dom_sf"/>
</dbReference>
<dbReference type="PROSITE" id="PS51707">
    <property type="entry name" value="CYTH"/>
    <property type="match status" value="1"/>
</dbReference>
<dbReference type="InterPro" id="IPR023577">
    <property type="entry name" value="CYTH_domain"/>
</dbReference>
<dbReference type="SMART" id="SM01118">
    <property type="entry name" value="CYTH"/>
    <property type="match status" value="1"/>
</dbReference>
<dbReference type="PANTHER" id="PTHR21028:SF2">
    <property type="entry name" value="CYTH DOMAIN-CONTAINING PROTEIN"/>
    <property type="match status" value="1"/>
</dbReference>
<evidence type="ECO:0000313" key="3">
    <source>
        <dbReference type="Proteomes" id="UP000066042"/>
    </source>
</evidence>
<evidence type="ECO:0000259" key="1">
    <source>
        <dbReference type="PROSITE" id="PS51707"/>
    </source>
</evidence>
<dbReference type="AlphaFoldDB" id="A0A0S1XAH7"/>
<dbReference type="NCBIfam" id="TIGR00318">
    <property type="entry name" value="cyaB"/>
    <property type="match status" value="1"/>
</dbReference>
<dbReference type="Gene3D" id="2.40.320.10">
    <property type="entry name" value="Hypothetical Protein Pfu-838710-001"/>
    <property type="match status" value="1"/>
</dbReference>
<dbReference type="CDD" id="cd07890">
    <property type="entry name" value="CYTH-like_AC_IV-like"/>
    <property type="match status" value="1"/>
</dbReference>
<dbReference type="Pfam" id="PF01928">
    <property type="entry name" value="CYTH"/>
    <property type="match status" value="1"/>
</dbReference>
<dbReference type="OMA" id="QHPCRDF"/>
<dbReference type="GeneID" id="26136093"/>